<keyword evidence="3" id="KW-0472">Membrane</keyword>
<keyword evidence="3" id="KW-0812">Transmembrane</keyword>
<evidence type="ECO:0000256" key="1">
    <source>
        <dbReference type="SAM" id="Coils"/>
    </source>
</evidence>
<dbReference type="RefSeq" id="WP_390213045.1">
    <property type="nucleotide sequence ID" value="NZ_JBHLXJ010000013.1"/>
</dbReference>
<feature type="transmembrane region" description="Helical" evidence="3">
    <location>
        <begin position="12"/>
        <end position="37"/>
    </location>
</feature>
<name>A0ABV6IFI8_9BURK</name>
<dbReference type="InterPro" id="IPR008756">
    <property type="entry name" value="Peptidase_M56"/>
</dbReference>
<protein>
    <submittedName>
        <fullName evidence="5">M56 family metallopeptidase</fullName>
    </submittedName>
</protein>
<feature type="coiled-coil region" evidence="1">
    <location>
        <begin position="542"/>
        <end position="585"/>
    </location>
</feature>
<dbReference type="Pfam" id="PF05569">
    <property type="entry name" value="Peptidase_M56"/>
    <property type="match status" value="1"/>
</dbReference>
<reference evidence="5 6" key="1">
    <citation type="submission" date="2024-09" db="EMBL/GenBank/DDBJ databases">
        <authorList>
            <person name="Sun Q."/>
            <person name="Mori K."/>
        </authorList>
    </citation>
    <scope>NUCLEOTIDE SEQUENCE [LARGE SCALE GENOMIC DNA]</scope>
    <source>
        <strain evidence="5 6">CCM 8677</strain>
    </source>
</reference>
<comment type="caution">
    <text evidence="5">The sequence shown here is derived from an EMBL/GenBank/DDBJ whole genome shotgun (WGS) entry which is preliminary data.</text>
</comment>
<feature type="domain" description="Peptidase M56" evidence="4">
    <location>
        <begin position="27"/>
        <end position="274"/>
    </location>
</feature>
<evidence type="ECO:0000256" key="3">
    <source>
        <dbReference type="SAM" id="Phobius"/>
    </source>
</evidence>
<feature type="transmembrane region" description="Helical" evidence="3">
    <location>
        <begin position="128"/>
        <end position="154"/>
    </location>
</feature>
<keyword evidence="3" id="KW-1133">Transmembrane helix</keyword>
<evidence type="ECO:0000313" key="6">
    <source>
        <dbReference type="Proteomes" id="UP001589844"/>
    </source>
</evidence>
<gene>
    <name evidence="5" type="ORF">ACFFJH_12350</name>
</gene>
<evidence type="ECO:0000313" key="5">
    <source>
        <dbReference type="EMBL" id="MFC0350605.1"/>
    </source>
</evidence>
<feature type="transmembrane region" description="Helical" evidence="3">
    <location>
        <begin position="238"/>
        <end position="260"/>
    </location>
</feature>
<dbReference type="InterPro" id="IPR052173">
    <property type="entry name" value="Beta-lactam_resp_regulator"/>
</dbReference>
<feature type="transmembrane region" description="Helical" evidence="3">
    <location>
        <begin position="49"/>
        <end position="68"/>
    </location>
</feature>
<keyword evidence="1" id="KW-0175">Coiled coil</keyword>
<evidence type="ECO:0000256" key="2">
    <source>
        <dbReference type="SAM" id="MobiDB-lite"/>
    </source>
</evidence>
<dbReference type="EMBL" id="JBHLXJ010000013">
    <property type="protein sequence ID" value="MFC0350605.1"/>
    <property type="molecule type" value="Genomic_DNA"/>
</dbReference>
<keyword evidence="6" id="KW-1185">Reference proteome</keyword>
<dbReference type="PANTHER" id="PTHR34978">
    <property type="entry name" value="POSSIBLE SENSOR-TRANSDUCER PROTEIN BLAR"/>
    <property type="match status" value="1"/>
</dbReference>
<proteinExistence type="predicted"/>
<evidence type="ECO:0000259" key="4">
    <source>
        <dbReference type="Pfam" id="PF05569"/>
    </source>
</evidence>
<accession>A0ABV6IFI8</accession>
<dbReference type="PANTHER" id="PTHR34978:SF3">
    <property type="entry name" value="SLR0241 PROTEIN"/>
    <property type="match status" value="1"/>
</dbReference>
<organism evidence="5 6">
    <name type="scientific">Undibacterium danionis</name>
    <dbReference type="NCBI Taxonomy" id="1812100"/>
    <lineage>
        <taxon>Bacteria</taxon>
        <taxon>Pseudomonadati</taxon>
        <taxon>Pseudomonadota</taxon>
        <taxon>Betaproteobacteria</taxon>
        <taxon>Burkholderiales</taxon>
        <taxon>Oxalobacteraceae</taxon>
        <taxon>Undibacterium</taxon>
    </lineage>
</organism>
<dbReference type="Gene3D" id="3.30.2010.10">
    <property type="entry name" value="Metalloproteases ('zincins'), catalytic domain"/>
    <property type="match status" value="1"/>
</dbReference>
<dbReference type="Proteomes" id="UP001589844">
    <property type="component" value="Unassembled WGS sequence"/>
</dbReference>
<dbReference type="CDD" id="cd07341">
    <property type="entry name" value="M56_BlaR1_MecR1_like"/>
    <property type="match status" value="1"/>
</dbReference>
<sequence>MMSHLTPYLPTLSVLGWALFHVLWQASLIALAAVVGLRLLRSASAQSRYAMLCLALLLCIALPLQYVFSHSGQDVQSWQPDLLAIQDAETSATSSSHNQVDTSDDAALLASKHVNGYWQSWEPRFASVAPILVLLWSIGVAGMALRMCAGLLWVRQRVQAGSHQSNVFWQVKLQQLAQKMAIRGEIRLGISDEIESPFTVGWWRPMVIFPTALMSGMPPELLEALLAHEVAHVKRMDYLVNLLQSAIEILLFFHPAVWWMSRQIRIEREQIADDLAAGLLGEPRRLALALSELEQFQFSHPQLAQAAHGGNLMSRIKRLIRPVTPASVWSWKTALPLLSLSAACSLIYAQAATTTHTGGALPLVFANAVSAPAASIAPATAPAPAPASSDMPTSSPASLLASSAPDIQNTKLSKSKSVSMNSATGTSFALVKPGDESSYMHTDRKGTREIALLKKKAKEEFLWFSENGQSYIIKDPAILAEANAAYKPMEALGEQMEVHGKKMEEHSKVMEEIGKQMEAVSIKEHPVDDALEAKMRAFETKMDAYGRKLEAAAAKLELAKNSEERAQAHKQMKAIEVEMRDVSKKLNQDTRALQRDQEKLRVALQPLEELGQKMEQASKPMQALGEQMDQLGKQMEVLSDKAEKQVKDLIQNAKQKGLALPTKDI</sequence>
<feature type="region of interest" description="Disordered" evidence="2">
    <location>
        <begin position="379"/>
        <end position="400"/>
    </location>
</feature>